<feature type="transmembrane region" description="Helical" evidence="1">
    <location>
        <begin position="14"/>
        <end position="33"/>
    </location>
</feature>
<dbReference type="EMBL" id="JYDP01000006">
    <property type="protein sequence ID" value="KRZ17680.1"/>
    <property type="molecule type" value="Genomic_DNA"/>
</dbReference>
<dbReference type="Proteomes" id="UP000055024">
    <property type="component" value="Unassembled WGS sequence"/>
</dbReference>
<gene>
    <name evidence="2" type="ORF">T11_17887</name>
</gene>
<keyword evidence="1" id="KW-0472">Membrane</keyword>
<evidence type="ECO:0000313" key="2">
    <source>
        <dbReference type="EMBL" id="KRZ17680.1"/>
    </source>
</evidence>
<organism evidence="2 3">
    <name type="scientific">Trichinella zimbabwensis</name>
    <dbReference type="NCBI Taxonomy" id="268475"/>
    <lineage>
        <taxon>Eukaryota</taxon>
        <taxon>Metazoa</taxon>
        <taxon>Ecdysozoa</taxon>
        <taxon>Nematoda</taxon>
        <taxon>Enoplea</taxon>
        <taxon>Dorylaimia</taxon>
        <taxon>Trichinellida</taxon>
        <taxon>Trichinellidae</taxon>
        <taxon>Trichinella</taxon>
    </lineage>
</organism>
<comment type="caution">
    <text evidence="2">The sequence shown here is derived from an EMBL/GenBank/DDBJ whole genome shotgun (WGS) entry which is preliminary data.</text>
</comment>
<proteinExistence type="predicted"/>
<name>A0A0V1I590_9BILA</name>
<feature type="transmembrane region" description="Helical" evidence="1">
    <location>
        <begin position="54"/>
        <end position="75"/>
    </location>
</feature>
<evidence type="ECO:0000256" key="1">
    <source>
        <dbReference type="SAM" id="Phobius"/>
    </source>
</evidence>
<sequence>MCFNIAHFVVLNNWLLYSLMTISPIHLVHILSIKLDGAINCEFPQNSRAQRKAALIEVTKLALHALLLVQFRIYYSFKHVNLKNVQFMHHVVHSNTTDYNSN</sequence>
<dbReference type="AlphaFoldDB" id="A0A0V1I590"/>
<evidence type="ECO:0000313" key="3">
    <source>
        <dbReference type="Proteomes" id="UP000055024"/>
    </source>
</evidence>
<keyword evidence="3" id="KW-1185">Reference proteome</keyword>
<protein>
    <submittedName>
        <fullName evidence="2">Uncharacterized protein</fullName>
    </submittedName>
</protein>
<keyword evidence="1" id="KW-0812">Transmembrane</keyword>
<accession>A0A0V1I590</accession>
<reference evidence="2 3" key="1">
    <citation type="submission" date="2015-01" db="EMBL/GenBank/DDBJ databases">
        <title>Evolution of Trichinella species and genotypes.</title>
        <authorList>
            <person name="Korhonen P.K."/>
            <person name="Edoardo P."/>
            <person name="Giuseppe L.R."/>
            <person name="Gasser R.B."/>
        </authorList>
    </citation>
    <scope>NUCLEOTIDE SEQUENCE [LARGE SCALE GENOMIC DNA]</scope>
    <source>
        <strain evidence="2">ISS1029</strain>
    </source>
</reference>
<keyword evidence="1" id="KW-1133">Transmembrane helix</keyword>